<organism evidence="4 5">
    <name type="scientific">marine gamma proteobacterium HTCC2143</name>
    <dbReference type="NCBI Taxonomy" id="247633"/>
    <lineage>
        <taxon>Bacteria</taxon>
        <taxon>Pseudomonadati</taxon>
        <taxon>Pseudomonadota</taxon>
        <taxon>Gammaproteobacteria</taxon>
        <taxon>Cellvibrionales</taxon>
        <taxon>Spongiibacteraceae</taxon>
        <taxon>BD1-7 clade</taxon>
    </lineage>
</organism>
<dbReference type="InterPro" id="IPR029044">
    <property type="entry name" value="Nucleotide-diphossugar_trans"/>
</dbReference>
<keyword evidence="2" id="KW-0548">Nucleotidyltransferase</keyword>
<proteinExistence type="predicted"/>
<dbReference type="NCBIfam" id="NF045761">
    <property type="entry name" value="NAMPUrTaseMurU"/>
    <property type="match status" value="1"/>
</dbReference>
<dbReference type="PANTHER" id="PTHR43584:SF8">
    <property type="entry name" value="N-ACETYLMURAMATE ALPHA-1-PHOSPHATE URIDYLYLTRANSFERASE"/>
    <property type="match status" value="1"/>
</dbReference>
<dbReference type="OrthoDB" id="9788272at2"/>
<comment type="caution">
    <text evidence="4">The sequence shown here is derived from an EMBL/GenBank/DDBJ whole genome shotgun (WGS) entry which is preliminary data.</text>
</comment>
<dbReference type="Pfam" id="PF00483">
    <property type="entry name" value="NTP_transferase"/>
    <property type="match status" value="1"/>
</dbReference>
<dbReference type="Gene3D" id="3.90.550.10">
    <property type="entry name" value="Spore Coat Polysaccharide Biosynthesis Protein SpsA, Chain A"/>
    <property type="match status" value="1"/>
</dbReference>
<protein>
    <submittedName>
        <fullName evidence="4">Nucleotidyltransferase family protein</fullName>
    </submittedName>
</protein>
<dbReference type="CDD" id="cd06422">
    <property type="entry name" value="NTP_transferase_like_1"/>
    <property type="match status" value="1"/>
</dbReference>
<reference evidence="4 5" key="1">
    <citation type="journal article" date="2010" name="J. Bacteriol.">
        <title>Genome sequence of the oligotrophic marine Gammaproteobacterium HTCC2143, isolated from the Oregon Coast.</title>
        <authorList>
            <person name="Oh H.M."/>
            <person name="Kang I."/>
            <person name="Ferriera S."/>
            <person name="Giovannoni S.J."/>
            <person name="Cho J.C."/>
        </authorList>
    </citation>
    <scope>NUCLEOTIDE SEQUENCE [LARGE SCALE GENOMIC DNA]</scope>
    <source>
        <strain evidence="4 5">HTCC2143</strain>
    </source>
</reference>
<dbReference type="PANTHER" id="PTHR43584">
    <property type="entry name" value="NUCLEOTIDYL TRANSFERASE"/>
    <property type="match status" value="1"/>
</dbReference>
<feature type="domain" description="Nucleotidyl transferase" evidence="3">
    <location>
        <begin position="2"/>
        <end position="137"/>
    </location>
</feature>
<dbReference type="InterPro" id="IPR005835">
    <property type="entry name" value="NTP_transferase_dom"/>
</dbReference>
<dbReference type="eggNOG" id="COG1208">
    <property type="taxonomic scope" value="Bacteria"/>
</dbReference>
<name>A0Y832_9GAMM</name>
<evidence type="ECO:0000256" key="2">
    <source>
        <dbReference type="ARBA" id="ARBA00022695"/>
    </source>
</evidence>
<dbReference type="Proteomes" id="UP000004931">
    <property type="component" value="Unassembled WGS sequence"/>
</dbReference>
<evidence type="ECO:0000313" key="4">
    <source>
        <dbReference type="EMBL" id="EAW32286.1"/>
    </source>
</evidence>
<evidence type="ECO:0000259" key="3">
    <source>
        <dbReference type="Pfam" id="PF00483"/>
    </source>
</evidence>
<evidence type="ECO:0000313" key="5">
    <source>
        <dbReference type="Proteomes" id="UP000004931"/>
    </source>
</evidence>
<dbReference type="InterPro" id="IPR050065">
    <property type="entry name" value="GlmU-like"/>
</dbReference>
<dbReference type="SUPFAM" id="SSF53448">
    <property type="entry name" value="Nucleotide-diphospho-sugar transferases"/>
    <property type="match status" value="1"/>
</dbReference>
<gene>
    <name evidence="4" type="ORF">GP2143_13561</name>
</gene>
<evidence type="ECO:0000256" key="1">
    <source>
        <dbReference type="ARBA" id="ARBA00022679"/>
    </source>
</evidence>
<dbReference type="InterPro" id="IPR054790">
    <property type="entry name" value="MurU"/>
</dbReference>
<accession>A0Y832</accession>
<dbReference type="EMBL" id="AAVT01000001">
    <property type="protein sequence ID" value="EAW32286.1"/>
    <property type="molecule type" value="Genomic_DNA"/>
</dbReference>
<dbReference type="GO" id="GO:0016779">
    <property type="term" value="F:nucleotidyltransferase activity"/>
    <property type="evidence" value="ECO:0007669"/>
    <property type="project" value="UniProtKB-KW"/>
</dbReference>
<dbReference type="STRING" id="247633.GP2143_13561"/>
<keyword evidence="1 4" id="KW-0808">Transferase</keyword>
<keyword evidence="5" id="KW-1185">Reference proteome</keyword>
<sequence length="226" mass="24291">MKAMILAAGLGKRMRPLTDNLPKPLLLCAGKPLIVYHIEALVAAGVKDIVINHAYLGEMIEETLRDGSAYGASIQYSAEKEPLNTGAGIANALPLLGGAPFILSNGDVWTDFDYSQLTGLDIDLAHLVMVANPEHNPQGDFSLTEKGFLVADRFSERGIGLTYSGIAVLHPELFSFCPSGPFPLRQPLIDAMATGKVSGRYFKGQWTDVGTPTRLKELERAILGAP</sequence>
<dbReference type="AlphaFoldDB" id="A0Y832"/>